<gene>
    <name evidence="13" type="primary">LOC101880701</name>
</gene>
<dbReference type="PROSITE" id="PS50102">
    <property type="entry name" value="RRM"/>
    <property type="match status" value="2"/>
</dbReference>
<feature type="domain" description="RRM" evidence="12">
    <location>
        <begin position="109"/>
        <end position="186"/>
    </location>
</feature>
<dbReference type="SUPFAM" id="SSF54928">
    <property type="entry name" value="RNA-binding domain, RBD"/>
    <property type="match status" value="2"/>
</dbReference>
<dbReference type="InterPro" id="IPR035979">
    <property type="entry name" value="RBD_domain_sf"/>
</dbReference>
<reference evidence="13" key="3">
    <citation type="submission" date="2025-09" db="UniProtKB">
        <authorList>
            <consortium name="Ensembl"/>
        </authorList>
    </citation>
    <scope>IDENTIFICATION</scope>
</reference>
<comment type="similarity">
    <text evidence="3">Belongs to the Musashi family.</text>
</comment>
<dbReference type="SMART" id="SM00360">
    <property type="entry name" value="RRM"/>
    <property type="match status" value="2"/>
</dbReference>
<proteinExistence type="inferred from homology"/>
<organism evidence="13 14">
    <name type="scientific">Melopsittacus undulatus</name>
    <name type="common">Budgerigar</name>
    <name type="synonym">Psittacus undulatus</name>
    <dbReference type="NCBI Taxonomy" id="13146"/>
    <lineage>
        <taxon>Eukaryota</taxon>
        <taxon>Metazoa</taxon>
        <taxon>Chordata</taxon>
        <taxon>Craniata</taxon>
        <taxon>Vertebrata</taxon>
        <taxon>Euteleostomi</taxon>
        <taxon>Archelosauria</taxon>
        <taxon>Archosauria</taxon>
        <taxon>Dinosauria</taxon>
        <taxon>Saurischia</taxon>
        <taxon>Theropoda</taxon>
        <taxon>Coelurosauria</taxon>
        <taxon>Aves</taxon>
        <taxon>Neognathae</taxon>
        <taxon>Neoaves</taxon>
        <taxon>Telluraves</taxon>
        <taxon>Australaves</taxon>
        <taxon>Psittaciformes</taxon>
        <taxon>Psittaculidae</taxon>
        <taxon>Melopsittacus</taxon>
    </lineage>
</organism>
<dbReference type="FunFam" id="3.30.70.330:FF:000020">
    <property type="entry name" value="RNA-binding protein Musashi homolog 2 isoform X1"/>
    <property type="match status" value="1"/>
</dbReference>
<evidence type="ECO:0000256" key="8">
    <source>
        <dbReference type="ARBA" id="ARBA00022990"/>
    </source>
</evidence>
<evidence type="ECO:0000256" key="3">
    <source>
        <dbReference type="ARBA" id="ARBA00006635"/>
    </source>
</evidence>
<evidence type="ECO:0000256" key="7">
    <source>
        <dbReference type="ARBA" id="ARBA00022884"/>
    </source>
</evidence>
<feature type="domain" description="RRM" evidence="12">
    <location>
        <begin position="20"/>
        <end position="110"/>
    </location>
</feature>
<evidence type="ECO:0000256" key="6">
    <source>
        <dbReference type="ARBA" id="ARBA00022737"/>
    </source>
</evidence>
<dbReference type="Proteomes" id="UP000694405">
    <property type="component" value="Chromosome 12"/>
</dbReference>
<dbReference type="AlphaFoldDB" id="A0A8V5GE05"/>
<evidence type="ECO:0000256" key="5">
    <source>
        <dbReference type="ARBA" id="ARBA00022553"/>
    </source>
</evidence>
<dbReference type="GO" id="GO:0005737">
    <property type="term" value="C:cytoplasm"/>
    <property type="evidence" value="ECO:0007669"/>
    <property type="project" value="UniProtKB-SubCell"/>
</dbReference>
<dbReference type="CDD" id="cd12323">
    <property type="entry name" value="RRM2_MSI"/>
    <property type="match status" value="1"/>
</dbReference>
<comment type="subcellular location">
    <subcellularLocation>
        <location evidence="2">Cytoplasm</location>
    </subcellularLocation>
    <subcellularLocation>
        <location evidence="1">Nucleus</location>
    </subcellularLocation>
</comment>
<evidence type="ECO:0000256" key="4">
    <source>
        <dbReference type="ARBA" id="ARBA00022490"/>
    </source>
</evidence>
<dbReference type="PANTHER" id="PTHR48032">
    <property type="entry name" value="RNA-BINDING PROTEIN MUSASHI HOMOLOG RBP6"/>
    <property type="match status" value="1"/>
</dbReference>
<accession>A0A8V5GE05</accession>
<keyword evidence="14" id="KW-1185">Reference proteome</keyword>
<comment type="function">
    <text evidence="10">RNA binding protein that regulates the expression of target mRNAs at the translation level. Regulates expression of the NOTCH1 antagonist NUMB. Binds RNA containing the sequence 5'-GUUAGUUAGUUAGUU-3' and other sequences containing the pattern 5'-[GA]U(1-3)AGU-3'. May play a role in the proliferation and maintenance of stem cells in the central nervous system.</text>
</comment>
<dbReference type="Ensembl" id="ENSMUNT00000035304.1">
    <property type="protein sequence ID" value="ENSMUNP00000027607.1"/>
    <property type="gene ID" value="ENSMUNG00000013462.2"/>
</dbReference>
<dbReference type="FunFam" id="3.30.70.330:FF:000596">
    <property type="entry name" value="RNA-binding protein Musashi homolog 1"/>
    <property type="match status" value="1"/>
</dbReference>
<evidence type="ECO:0000259" key="12">
    <source>
        <dbReference type="PROSITE" id="PS50102"/>
    </source>
</evidence>
<dbReference type="CDD" id="cd12576">
    <property type="entry name" value="RRM1_MSI"/>
    <property type="match status" value="1"/>
</dbReference>
<keyword evidence="5" id="KW-0597">Phosphoprotein</keyword>
<dbReference type="Pfam" id="PF00076">
    <property type="entry name" value="RRM_1"/>
    <property type="match status" value="2"/>
</dbReference>
<dbReference type="InterPro" id="IPR034126">
    <property type="entry name" value="MSI_RRM2"/>
</dbReference>
<dbReference type="InterPro" id="IPR012677">
    <property type="entry name" value="Nucleotide-bd_a/b_plait_sf"/>
</dbReference>
<dbReference type="GO" id="GO:0005634">
    <property type="term" value="C:nucleus"/>
    <property type="evidence" value="ECO:0007669"/>
    <property type="project" value="UniProtKB-SubCell"/>
</dbReference>
<dbReference type="GO" id="GO:0007417">
    <property type="term" value="P:central nervous system development"/>
    <property type="evidence" value="ECO:0007669"/>
    <property type="project" value="TreeGrafter"/>
</dbReference>
<reference evidence="13" key="1">
    <citation type="submission" date="2020-03" db="EMBL/GenBank/DDBJ databases">
        <title>Melopsittacus undulatus (budgerigar) genome, bMelUnd1, maternal haplotype with Z.</title>
        <authorList>
            <person name="Gedman G."/>
            <person name="Mountcastle J."/>
            <person name="Haase B."/>
            <person name="Formenti G."/>
            <person name="Wright T."/>
            <person name="Apodaca J."/>
            <person name="Pelan S."/>
            <person name="Chow W."/>
            <person name="Rhie A."/>
            <person name="Howe K."/>
            <person name="Fedrigo O."/>
            <person name="Jarvis E.D."/>
        </authorList>
    </citation>
    <scope>NUCLEOTIDE SEQUENCE [LARGE SCALE GENOMIC DNA]</scope>
</reference>
<keyword evidence="4" id="KW-0963">Cytoplasm</keyword>
<evidence type="ECO:0000313" key="13">
    <source>
        <dbReference type="Ensembl" id="ENSMUNP00000027607.1"/>
    </source>
</evidence>
<keyword evidence="8" id="KW-0007">Acetylation</keyword>
<keyword evidence="6" id="KW-0677">Repeat</keyword>
<protein>
    <recommendedName>
        <fullName evidence="11">RNA-binding protein Musashi homolog 1</fullName>
    </recommendedName>
</protein>
<evidence type="ECO:0000313" key="14">
    <source>
        <dbReference type="Proteomes" id="UP000694405"/>
    </source>
</evidence>
<reference evidence="13" key="2">
    <citation type="submission" date="2025-08" db="UniProtKB">
        <authorList>
            <consortium name="Ensembl"/>
        </authorList>
    </citation>
    <scope>IDENTIFICATION</scope>
</reference>
<dbReference type="Gene3D" id="3.30.70.330">
    <property type="match status" value="2"/>
</dbReference>
<dbReference type="GO" id="GO:0003729">
    <property type="term" value="F:mRNA binding"/>
    <property type="evidence" value="ECO:0007669"/>
    <property type="project" value="TreeGrafter"/>
</dbReference>
<evidence type="ECO:0000256" key="1">
    <source>
        <dbReference type="ARBA" id="ARBA00004123"/>
    </source>
</evidence>
<evidence type="ECO:0000256" key="9">
    <source>
        <dbReference type="ARBA" id="ARBA00023242"/>
    </source>
</evidence>
<evidence type="ECO:0000256" key="2">
    <source>
        <dbReference type="ARBA" id="ARBA00004496"/>
    </source>
</evidence>
<dbReference type="PANTHER" id="PTHR48032:SF3">
    <property type="entry name" value="RNA-BINDING PROTEIN MUSASHI HOMOLOG 1"/>
    <property type="match status" value="1"/>
</dbReference>
<keyword evidence="7" id="KW-0694">RNA-binding</keyword>
<sequence>METDGSQPGLASPDSPHDPCKMFIGGLSWQTTQEGLREYFSQFGEVKECLVMRDPLTKRSRGFGFVTFMDQAGVDKVLAQSRHELDSKTIDPKVAFPRRAQPKMVTRTKKIFVGGLSVNTTVEDVKQYFEQFGKVDDAMLMFDKTTNRHRGFGFVTFESEDIVEKVCEIHFHEINNKMVECKKAQPKEVMSPTGSARGRSRVMPYGMDAFMLGIGMLGYPGFQAATYASRSYTGIAPGYTYQFPAIPLTAYGPMAAAAAAAAVVRGTGNCHLPPQHSARSQCPVTEVCNGLWEGGGNGVALLGSSLCSSAASCRLHPQSHRWISGHHQPRADGRALWSRQPGLRGQQLHQCCQSSPEHRLWPQPRGSLDCNSFYQWVSLKLGTKEAGDSPVT</sequence>
<dbReference type="GO" id="GO:0006417">
    <property type="term" value="P:regulation of translation"/>
    <property type="evidence" value="ECO:0007669"/>
    <property type="project" value="TreeGrafter"/>
</dbReference>
<name>A0A8V5GE05_MELUD</name>
<dbReference type="InterPro" id="IPR000504">
    <property type="entry name" value="RRM_dom"/>
</dbReference>
<keyword evidence="9" id="KW-0539">Nucleus</keyword>
<evidence type="ECO:0000256" key="11">
    <source>
        <dbReference type="ARBA" id="ARBA00072856"/>
    </source>
</evidence>
<evidence type="ECO:0000256" key="10">
    <source>
        <dbReference type="ARBA" id="ARBA00058359"/>
    </source>
</evidence>